<protein>
    <recommendedName>
        <fullName evidence="4">Gustatory receptor</fullName>
    </recommendedName>
</protein>
<keyword evidence="1" id="KW-1133">Transmembrane helix</keyword>
<feature type="transmembrane region" description="Helical" evidence="1">
    <location>
        <begin position="311"/>
        <end position="330"/>
    </location>
</feature>
<dbReference type="Proteomes" id="UP000708208">
    <property type="component" value="Unassembled WGS sequence"/>
</dbReference>
<evidence type="ECO:0000313" key="3">
    <source>
        <dbReference type="Proteomes" id="UP000708208"/>
    </source>
</evidence>
<feature type="transmembrane region" description="Helical" evidence="1">
    <location>
        <begin position="184"/>
        <end position="204"/>
    </location>
</feature>
<reference evidence="2" key="1">
    <citation type="submission" date="2021-06" db="EMBL/GenBank/DDBJ databases">
        <authorList>
            <person name="Hodson N. C."/>
            <person name="Mongue J. A."/>
            <person name="Jaron S. K."/>
        </authorList>
    </citation>
    <scope>NUCLEOTIDE SEQUENCE</scope>
</reference>
<evidence type="ECO:0000256" key="1">
    <source>
        <dbReference type="SAM" id="Phobius"/>
    </source>
</evidence>
<accession>A0A8J2J4Y1</accession>
<dbReference type="AlphaFoldDB" id="A0A8J2J4Y1"/>
<dbReference type="EMBL" id="CAJVCH010018124">
    <property type="protein sequence ID" value="CAG7684534.1"/>
    <property type="molecule type" value="Genomic_DNA"/>
</dbReference>
<feature type="transmembrane region" description="Helical" evidence="1">
    <location>
        <begin position="32"/>
        <end position="51"/>
    </location>
</feature>
<keyword evidence="1" id="KW-0472">Membrane</keyword>
<feature type="transmembrane region" description="Helical" evidence="1">
    <location>
        <begin position="145"/>
        <end position="164"/>
    </location>
</feature>
<evidence type="ECO:0000313" key="2">
    <source>
        <dbReference type="EMBL" id="CAG7684534.1"/>
    </source>
</evidence>
<keyword evidence="3" id="KW-1185">Reference proteome</keyword>
<proteinExistence type="predicted"/>
<name>A0A8J2J4Y1_9HEXA</name>
<keyword evidence="1" id="KW-0812">Transmembrane</keyword>
<feature type="transmembrane region" description="Helical" evidence="1">
    <location>
        <begin position="282"/>
        <end position="305"/>
    </location>
</feature>
<gene>
    <name evidence="2" type="ORF">AFUS01_LOCUS3080</name>
</gene>
<evidence type="ECO:0008006" key="4">
    <source>
        <dbReference type="Google" id="ProtNLM"/>
    </source>
</evidence>
<sequence>MSEPLLVTLQSVGYFPLTLTQNSRVVFSYKSLPFIWTVLYIFLLTLSDVTYYTGVYYRGQSADFLGSTERLAYFSVSVAASLFTEILRHVTLWKSKATERFWELNCKRLQEFTRLSNRFDFSSRDCKHAGYFVVIENTCLRSIRFGLIYSFVFSLLTLWQKIYGIQKKNTGWDTLDYVTTPATMFWNFNIAVDVTFTIYMTLFLKVYCSCFRIIAEELREMSEMLQKNNNGVMNNIKFLPGTEFLNKEHPTDSFQVLKDCFRAYELLEELVTGFNAHFSFEIIWQILFSFVFVCIRGFCGIFFLIMLSFPGVFYMICNISIYLWKLYYLASNCSDMDLAIRAVSAQLHRIDHDKIPTSMQSKANEVFRIHFYDLKEY</sequence>
<organism evidence="2 3">
    <name type="scientific">Allacma fusca</name>
    <dbReference type="NCBI Taxonomy" id="39272"/>
    <lineage>
        <taxon>Eukaryota</taxon>
        <taxon>Metazoa</taxon>
        <taxon>Ecdysozoa</taxon>
        <taxon>Arthropoda</taxon>
        <taxon>Hexapoda</taxon>
        <taxon>Collembola</taxon>
        <taxon>Symphypleona</taxon>
        <taxon>Sminthuridae</taxon>
        <taxon>Allacma</taxon>
    </lineage>
</organism>
<comment type="caution">
    <text evidence="2">The sequence shown here is derived from an EMBL/GenBank/DDBJ whole genome shotgun (WGS) entry which is preliminary data.</text>
</comment>